<gene>
    <name evidence="1" type="primary">K0390G01.18</name>
</gene>
<accession>A0A679B9I3</accession>
<reference evidence="1" key="1">
    <citation type="submission" date="2009-05" db="EMBL/GenBank/DDBJ databases">
        <title>Oryza sativa Indica Group genomic DNA, chromosome 11, BAC clone:K0390G01, cultivar:Kasalath.</title>
        <authorList>
            <person name="Matsumoto T."/>
            <person name="Wu J."/>
            <person name="Kanamori H."/>
        </authorList>
    </citation>
    <scope>NUCLEOTIDE SEQUENCE</scope>
</reference>
<organism evidence="1">
    <name type="scientific">Oryza sativa subsp. indica</name>
    <name type="common">Rice</name>
    <dbReference type="NCBI Taxonomy" id="39946"/>
    <lineage>
        <taxon>Eukaryota</taxon>
        <taxon>Viridiplantae</taxon>
        <taxon>Streptophyta</taxon>
        <taxon>Embryophyta</taxon>
        <taxon>Tracheophyta</taxon>
        <taxon>Spermatophyta</taxon>
        <taxon>Magnoliopsida</taxon>
        <taxon>Liliopsida</taxon>
        <taxon>Poales</taxon>
        <taxon>Poaceae</taxon>
        <taxon>BOP clade</taxon>
        <taxon>Oryzoideae</taxon>
        <taxon>Oryzeae</taxon>
        <taxon>Oryzinae</taxon>
        <taxon>Oryza</taxon>
        <taxon>Oryza sativa</taxon>
    </lineage>
</organism>
<sequence>MDASPAASSARDVLSFGQDEARHARGSMLGGGTALVDDGERSLGVVDPGIGNERGLGAAAASPISRFLPRHYSLWPCLEELVPATAFPKSCFC</sequence>
<evidence type="ECO:0000313" key="1">
    <source>
        <dbReference type="EMBL" id="BBD82479.1"/>
    </source>
</evidence>
<name>A0A679B9I3_ORYSI</name>
<dbReference type="AlphaFoldDB" id="A0A679B9I3"/>
<protein>
    <submittedName>
        <fullName evidence="1">Uncharacterized protein</fullName>
    </submittedName>
</protein>
<dbReference type="EMBL" id="AP011487">
    <property type="protein sequence ID" value="BBD82479.1"/>
    <property type="molecule type" value="Genomic_DNA"/>
</dbReference>
<proteinExistence type="predicted"/>